<feature type="transmembrane region" description="Helical" evidence="5">
    <location>
        <begin position="39"/>
        <end position="60"/>
    </location>
</feature>
<reference evidence="6" key="3">
    <citation type="submission" date="2017-10" db="EMBL/GenBank/DDBJ databases">
        <authorList>
            <person name="Vrbovska V."/>
            <person name="Kovarovic V."/>
            <person name="Indrakova A."/>
        </authorList>
    </citation>
    <scope>NUCLEOTIDE SEQUENCE</scope>
    <source>
        <strain evidence="6">CCM 8730</strain>
    </source>
</reference>
<dbReference type="OrthoDB" id="9786493at2"/>
<feature type="transmembrane region" description="Helical" evidence="5">
    <location>
        <begin position="241"/>
        <end position="263"/>
    </location>
</feature>
<keyword evidence="9" id="KW-1185">Reference proteome</keyword>
<gene>
    <name evidence="6" type="ORF">BTJ66_07505</name>
    <name evidence="7" type="ORF">MNY58_02675</name>
</gene>
<reference evidence="8" key="2">
    <citation type="submission" date="2017-10" db="EMBL/GenBank/DDBJ databases">
        <title>Staphylococcus edaphicus sp. nov., isolated in Antarctica, harbouring mecC gene and genomic islands essential in adaptation to extreme environment.</title>
        <authorList>
            <person name="Pantucek R."/>
            <person name="Sedlacek I."/>
            <person name="Indrakova A."/>
            <person name="Vrbovska V."/>
            <person name="Maslanova I."/>
            <person name="Kovarovic V."/>
            <person name="Svec P."/>
            <person name="Kralova S."/>
            <person name="Kristofova L."/>
            <person name="Keklakova J."/>
            <person name="Petras P."/>
            <person name="Doskar J."/>
        </authorList>
    </citation>
    <scope>NUCLEOTIDE SEQUENCE [LARGE SCALE GENOMIC DNA]</scope>
    <source>
        <strain evidence="8">CCM 5085</strain>
    </source>
</reference>
<comment type="subcellular location">
    <subcellularLocation>
        <location evidence="1">Membrane</location>
        <topology evidence="1">Multi-pass membrane protein</topology>
    </subcellularLocation>
</comment>
<dbReference type="PANTHER" id="PTHR30520:SF8">
    <property type="entry name" value="NITRITE TRANSPORTER NIRC"/>
    <property type="match status" value="1"/>
</dbReference>
<evidence type="ECO:0000256" key="4">
    <source>
        <dbReference type="ARBA" id="ARBA00023136"/>
    </source>
</evidence>
<evidence type="ECO:0000256" key="2">
    <source>
        <dbReference type="ARBA" id="ARBA00022692"/>
    </source>
</evidence>
<dbReference type="PANTHER" id="PTHR30520">
    <property type="entry name" value="FORMATE TRANSPORTER-RELATED"/>
    <property type="match status" value="1"/>
</dbReference>
<dbReference type="AlphaFoldDB" id="A0A2C6WFK8"/>
<dbReference type="Pfam" id="PF01226">
    <property type="entry name" value="Form_Nir_trans"/>
    <property type="match status" value="1"/>
</dbReference>
<protein>
    <submittedName>
        <fullName evidence="6 7">Formate/nitrite transporter</fullName>
    </submittedName>
</protein>
<dbReference type="Gene3D" id="1.20.1080.10">
    <property type="entry name" value="Glycerol uptake facilitator protein"/>
    <property type="match status" value="1"/>
</dbReference>
<keyword evidence="2 5" id="KW-0812">Transmembrane</keyword>
<dbReference type="InterPro" id="IPR023271">
    <property type="entry name" value="Aquaporin-like"/>
</dbReference>
<dbReference type="GO" id="GO:0005886">
    <property type="term" value="C:plasma membrane"/>
    <property type="evidence" value="ECO:0007669"/>
    <property type="project" value="TreeGrafter"/>
</dbReference>
<keyword evidence="4 5" id="KW-0472">Membrane</keyword>
<dbReference type="Proteomes" id="UP000223828">
    <property type="component" value="Unassembled WGS sequence"/>
</dbReference>
<evidence type="ECO:0000313" key="7">
    <source>
        <dbReference type="EMBL" id="UQW82031.1"/>
    </source>
</evidence>
<evidence type="ECO:0000256" key="5">
    <source>
        <dbReference type="SAM" id="Phobius"/>
    </source>
</evidence>
<organism evidence="6 8">
    <name type="scientific">Staphylococcus edaphicus</name>
    <dbReference type="NCBI Taxonomy" id="1955013"/>
    <lineage>
        <taxon>Bacteria</taxon>
        <taxon>Bacillati</taxon>
        <taxon>Bacillota</taxon>
        <taxon>Bacilli</taxon>
        <taxon>Bacillales</taxon>
        <taxon>Staphylococcaceae</taxon>
        <taxon>Staphylococcus</taxon>
    </lineage>
</organism>
<evidence type="ECO:0000256" key="3">
    <source>
        <dbReference type="ARBA" id="ARBA00022989"/>
    </source>
</evidence>
<dbReference type="EMBL" id="CP093217">
    <property type="protein sequence ID" value="UQW82031.1"/>
    <property type="molecule type" value="Genomic_DNA"/>
</dbReference>
<sequence length="274" mass="30704">MVDNDKSIKDTYTSKETIENINNQVQIKEVMFDQTPGRYALKSIMSGFLLAIVTVFMLGIKTQFTGTNEGLVNLMGAISFSLALVLIVLTNSELLTSNFMYMTVGWYYKMIGMNKALGIMFICFLFNIIGGFILFALMKFTPIMTPEMISSLTSMVDGKTIDSTWYAILVKAIFCNFFINIGIYVSIQFKDGLSKAFFIACGVIVFVFMGYEHVVFNAGLYSGMVFYDFDAVAWLHVLKNIFFAFIGNFIGGGIFVGLVYAYLNGRRDSLHSKS</sequence>
<reference evidence="7" key="4">
    <citation type="submission" date="2022-03" db="EMBL/GenBank/DDBJ databases">
        <title>Complete Genome Sequence of Staphylococcus edaphicus strain CCM 8731.</title>
        <authorList>
            <person name="Rimmer C.O."/>
            <person name="Thomas J.C."/>
        </authorList>
    </citation>
    <scope>NUCLEOTIDE SEQUENCE</scope>
    <source>
        <strain evidence="7">CCM 8731</strain>
    </source>
</reference>
<proteinExistence type="predicted"/>
<reference evidence="6" key="1">
    <citation type="journal article" date="2017" name="Appl. Environ. Microbiol.">
        <title>Staphylococcus edaphicus sp. nov., isolated in Antarctica, harbours mecC gene and genomic islands with suspected role in adaptation to extreme environment.</title>
        <authorList>
            <person name="Pantucek R."/>
            <person name="Sedlacek I."/>
            <person name="Indrakova A."/>
            <person name="Vrbovska V."/>
            <person name="Maslanova I."/>
            <person name="Kovarovic V."/>
            <person name="Svec P."/>
            <person name="Kralova S."/>
            <person name="Kristofova L."/>
            <person name="Keklakova J."/>
            <person name="Petras P."/>
            <person name="Doskar J."/>
        </authorList>
    </citation>
    <scope>NUCLEOTIDE SEQUENCE</scope>
    <source>
        <strain evidence="6">CCM 8730</strain>
    </source>
</reference>
<dbReference type="InterPro" id="IPR000292">
    <property type="entry name" value="For/NO2_transpt"/>
</dbReference>
<evidence type="ECO:0000313" key="6">
    <source>
        <dbReference type="EMBL" id="PHK49598.1"/>
    </source>
</evidence>
<name>A0A2C6WFK8_9STAP</name>
<feature type="transmembrane region" description="Helical" evidence="5">
    <location>
        <begin position="116"/>
        <end position="138"/>
    </location>
</feature>
<dbReference type="EMBL" id="MRZN01000010">
    <property type="protein sequence ID" value="PHK49598.1"/>
    <property type="molecule type" value="Genomic_DNA"/>
</dbReference>
<feature type="transmembrane region" description="Helical" evidence="5">
    <location>
        <begin position="197"/>
        <end position="221"/>
    </location>
</feature>
<dbReference type="RefSeq" id="WP_099090350.1">
    <property type="nucleotide sequence ID" value="NZ_CP093217.1"/>
</dbReference>
<accession>A0A2C6WFK8</accession>
<feature type="transmembrane region" description="Helical" evidence="5">
    <location>
        <begin position="72"/>
        <end position="95"/>
    </location>
</feature>
<feature type="transmembrane region" description="Helical" evidence="5">
    <location>
        <begin position="165"/>
        <end position="185"/>
    </location>
</feature>
<keyword evidence="3 5" id="KW-1133">Transmembrane helix</keyword>
<evidence type="ECO:0000256" key="1">
    <source>
        <dbReference type="ARBA" id="ARBA00004141"/>
    </source>
</evidence>
<dbReference type="Proteomes" id="UP001056588">
    <property type="component" value="Chromosome"/>
</dbReference>
<evidence type="ECO:0000313" key="9">
    <source>
        <dbReference type="Proteomes" id="UP001056588"/>
    </source>
</evidence>
<dbReference type="GO" id="GO:0015499">
    <property type="term" value="F:formate transmembrane transporter activity"/>
    <property type="evidence" value="ECO:0007669"/>
    <property type="project" value="TreeGrafter"/>
</dbReference>
<evidence type="ECO:0000313" key="8">
    <source>
        <dbReference type="Proteomes" id="UP000223828"/>
    </source>
</evidence>